<dbReference type="Proteomes" id="UP000663823">
    <property type="component" value="Unassembled WGS sequence"/>
</dbReference>
<dbReference type="EMBL" id="CAJOBE010000868">
    <property type="protein sequence ID" value="CAF3693674.1"/>
    <property type="molecule type" value="Genomic_DNA"/>
</dbReference>
<name>A0A814J2K5_9BILA</name>
<gene>
    <name evidence="2" type="ORF">FNK824_LOCUS8683</name>
    <name evidence="3" type="ORF">OTI717_LOCUS29086</name>
    <name evidence="1" type="ORF">SEV965_LOCUS12449</name>
</gene>
<sequence>MKCQNFLEEKGYKMAIDPFIEKLTQVKAEETNISARHNEACQALSNCSYIDDPAQWINLLKVVTDLAIKLNDIQKELRALEHCHVVNNHGTLPY</sequence>
<evidence type="ECO:0000313" key="4">
    <source>
        <dbReference type="Proteomes" id="UP000663889"/>
    </source>
</evidence>
<organism evidence="1 4">
    <name type="scientific">Rotaria sordida</name>
    <dbReference type="NCBI Taxonomy" id="392033"/>
    <lineage>
        <taxon>Eukaryota</taxon>
        <taxon>Metazoa</taxon>
        <taxon>Spiralia</taxon>
        <taxon>Gnathifera</taxon>
        <taxon>Rotifera</taxon>
        <taxon>Eurotatoria</taxon>
        <taxon>Bdelloidea</taxon>
        <taxon>Philodinida</taxon>
        <taxon>Philodinidae</taxon>
        <taxon>Rotaria</taxon>
    </lineage>
</organism>
<dbReference type="EMBL" id="CAJNOU010000564">
    <property type="protein sequence ID" value="CAF1033744.1"/>
    <property type="molecule type" value="Genomic_DNA"/>
</dbReference>
<dbReference type="AlphaFoldDB" id="A0A814J2K5"/>
<evidence type="ECO:0000313" key="3">
    <source>
        <dbReference type="EMBL" id="CAF4002369.1"/>
    </source>
</evidence>
<dbReference type="Proteomes" id="UP000663889">
    <property type="component" value="Unassembled WGS sequence"/>
</dbReference>
<dbReference type="Proteomes" id="UP000663874">
    <property type="component" value="Unassembled WGS sequence"/>
</dbReference>
<evidence type="ECO:0000313" key="2">
    <source>
        <dbReference type="EMBL" id="CAF3693674.1"/>
    </source>
</evidence>
<dbReference type="EMBL" id="CAJOAX010007166">
    <property type="protein sequence ID" value="CAF4002369.1"/>
    <property type="molecule type" value="Genomic_DNA"/>
</dbReference>
<reference evidence="1" key="1">
    <citation type="submission" date="2021-02" db="EMBL/GenBank/DDBJ databases">
        <authorList>
            <person name="Nowell W R."/>
        </authorList>
    </citation>
    <scope>NUCLEOTIDE SEQUENCE</scope>
</reference>
<protein>
    <submittedName>
        <fullName evidence="1">Uncharacterized protein</fullName>
    </submittedName>
</protein>
<proteinExistence type="predicted"/>
<accession>A0A814J2K5</accession>
<comment type="caution">
    <text evidence="1">The sequence shown here is derived from an EMBL/GenBank/DDBJ whole genome shotgun (WGS) entry which is preliminary data.</text>
</comment>
<evidence type="ECO:0000313" key="1">
    <source>
        <dbReference type="EMBL" id="CAF1033744.1"/>
    </source>
</evidence>